<dbReference type="InterPro" id="IPR001466">
    <property type="entry name" value="Beta-lactam-related"/>
</dbReference>
<dbReference type="STRING" id="1328759.A0A5C2S391"/>
<dbReference type="InterPro" id="IPR050491">
    <property type="entry name" value="AmpC-like"/>
</dbReference>
<reference evidence="3" key="1">
    <citation type="journal article" date="2018" name="Genome Biol. Evol.">
        <title>Genomics and development of Lentinus tigrinus, a white-rot wood-decaying mushroom with dimorphic fruiting bodies.</title>
        <authorList>
            <person name="Wu B."/>
            <person name="Xu Z."/>
            <person name="Knudson A."/>
            <person name="Carlson A."/>
            <person name="Chen N."/>
            <person name="Kovaka S."/>
            <person name="LaButti K."/>
            <person name="Lipzen A."/>
            <person name="Pennachio C."/>
            <person name="Riley R."/>
            <person name="Schakwitz W."/>
            <person name="Umezawa K."/>
            <person name="Ohm R.A."/>
            <person name="Grigoriev I.V."/>
            <person name="Nagy L.G."/>
            <person name="Gibbons J."/>
            <person name="Hibbett D."/>
        </authorList>
    </citation>
    <scope>NUCLEOTIDE SEQUENCE [LARGE SCALE GENOMIC DNA]</scope>
    <source>
        <strain evidence="3">ALCF2SS1-6</strain>
    </source>
</reference>
<sequence>MLISVLRVSRMRGIITPQLSTFVKDILDEASIPGLSMGVVRLNKDRSPVVELAAWGKKTEDGDGDDLNPDALFALASCSKAFLVTAVGLLIDDYAHGRNVTPLPENIQTFNWDTKIQHLLPGEWTFPEEWAESMLSLRDAFSHLSGLPRHDYSYRPGDTAGDVVRRLKHLPHAYELREQWMYNNQMFMIGAHIISKLTNASYPSFVQSRIFDPLNMTSSTFSPSAAAQTGRLTQSWTRGSQRVPFWFPDEVAQLFAGAGGIISNADDMTKWLAVLLNEGVDPSTNTTIIPLAAFAEMTAARTIVSGVPAGDLSIMGYGMGWFRMSYRGHDVVWHFGAIPGFSLLVAFLPSDNLGTVLLANMDEKQDDNMRILCRVIDEALALPHDEDSVVQVLKPHAKGETTPDSTHAVEALPLDLEAYAGTYEDPAYGELTLCAPSNISEPCSQILADFAAVDAAQHIPSHLQLFAAWDRVWSSHVRLRHTSGNSFAVTFPHLFPQGYGRNTTPFEFWDSQVSIGRAEFVVENGEVVGFALVTEEQAAAARTKRTEGSLQEIGDAWFRRAE</sequence>
<dbReference type="AlphaFoldDB" id="A0A5C2S391"/>
<dbReference type="OrthoDB" id="5946976at2759"/>
<dbReference type="Gene3D" id="3.40.710.10">
    <property type="entry name" value="DD-peptidase/beta-lactamase superfamily"/>
    <property type="match status" value="1"/>
</dbReference>
<dbReference type="SUPFAM" id="SSF56601">
    <property type="entry name" value="beta-lactamase/transpeptidase-like"/>
    <property type="match status" value="1"/>
</dbReference>
<evidence type="ECO:0000259" key="2">
    <source>
        <dbReference type="Pfam" id="PF00144"/>
    </source>
</evidence>
<name>A0A5C2S391_9APHY</name>
<comment type="similarity">
    <text evidence="1">Belongs to the peptidase S12 family.</text>
</comment>
<dbReference type="PANTHER" id="PTHR46825">
    <property type="entry name" value="D-ALANYL-D-ALANINE-CARBOXYPEPTIDASE/ENDOPEPTIDASE AMPH"/>
    <property type="match status" value="1"/>
</dbReference>
<dbReference type="Proteomes" id="UP000313359">
    <property type="component" value="Unassembled WGS sequence"/>
</dbReference>
<protein>
    <submittedName>
        <fullName evidence="3">Beta-lactamase/transpeptidase-like protein</fullName>
    </submittedName>
</protein>
<evidence type="ECO:0000313" key="3">
    <source>
        <dbReference type="EMBL" id="RPD57950.1"/>
    </source>
</evidence>
<accession>A0A5C2S391</accession>
<gene>
    <name evidence="3" type="ORF">L227DRAFT_594557</name>
</gene>
<keyword evidence="4" id="KW-1185">Reference proteome</keyword>
<dbReference type="Pfam" id="PF00144">
    <property type="entry name" value="Beta-lactamase"/>
    <property type="match status" value="1"/>
</dbReference>
<evidence type="ECO:0000256" key="1">
    <source>
        <dbReference type="ARBA" id="ARBA00038215"/>
    </source>
</evidence>
<feature type="domain" description="Beta-lactamase-related" evidence="2">
    <location>
        <begin position="22"/>
        <end position="367"/>
    </location>
</feature>
<proteinExistence type="inferred from homology"/>
<evidence type="ECO:0000313" key="4">
    <source>
        <dbReference type="Proteomes" id="UP000313359"/>
    </source>
</evidence>
<dbReference type="InterPro" id="IPR012338">
    <property type="entry name" value="Beta-lactam/transpept-like"/>
</dbReference>
<organism evidence="3 4">
    <name type="scientific">Lentinus tigrinus ALCF2SS1-6</name>
    <dbReference type="NCBI Taxonomy" id="1328759"/>
    <lineage>
        <taxon>Eukaryota</taxon>
        <taxon>Fungi</taxon>
        <taxon>Dikarya</taxon>
        <taxon>Basidiomycota</taxon>
        <taxon>Agaricomycotina</taxon>
        <taxon>Agaricomycetes</taxon>
        <taxon>Polyporales</taxon>
        <taxon>Polyporaceae</taxon>
        <taxon>Lentinus</taxon>
    </lineage>
</organism>
<dbReference type="PANTHER" id="PTHR46825:SF15">
    <property type="entry name" value="BETA-LACTAMASE-RELATED DOMAIN-CONTAINING PROTEIN"/>
    <property type="match status" value="1"/>
</dbReference>
<dbReference type="EMBL" id="ML122278">
    <property type="protein sequence ID" value="RPD57950.1"/>
    <property type="molecule type" value="Genomic_DNA"/>
</dbReference>